<gene>
    <name evidence="1" type="ORF">E2C01_017798</name>
</gene>
<reference evidence="1 2" key="1">
    <citation type="submission" date="2019-05" db="EMBL/GenBank/DDBJ databases">
        <title>Another draft genome of Portunus trituberculatus and its Hox gene families provides insights of decapod evolution.</title>
        <authorList>
            <person name="Jeong J.-H."/>
            <person name="Song I."/>
            <person name="Kim S."/>
            <person name="Choi T."/>
            <person name="Kim D."/>
            <person name="Ryu S."/>
            <person name="Kim W."/>
        </authorList>
    </citation>
    <scope>NUCLEOTIDE SEQUENCE [LARGE SCALE GENOMIC DNA]</scope>
    <source>
        <tissue evidence="1">Muscle</tissue>
    </source>
</reference>
<organism evidence="1 2">
    <name type="scientific">Portunus trituberculatus</name>
    <name type="common">Swimming crab</name>
    <name type="synonym">Neptunus trituberculatus</name>
    <dbReference type="NCBI Taxonomy" id="210409"/>
    <lineage>
        <taxon>Eukaryota</taxon>
        <taxon>Metazoa</taxon>
        <taxon>Ecdysozoa</taxon>
        <taxon>Arthropoda</taxon>
        <taxon>Crustacea</taxon>
        <taxon>Multicrustacea</taxon>
        <taxon>Malacostraca</taxon>
        <taxon>Eumalacostraca</taxon>
        <taxon>Eucarida</taxon>
        <taxon>Decapoda</taxon>
        <taxon>Pleocyemata</taxon>
        <taxon>Brachyura</taxon>
        <taxon>Eubrachyura</taxon>
        <taxon>Portunoidea</taxon>
        <taxon>Portunidae</taxon>
        <taxon>Portuninae</taxon>
        <taxon>Portunus</taxon>
    </lineage>
</organism>
<dbReference type="EMBL" id="VSRR010001364">
    <property type="protein sequence ID" value="MPC24709.1"/>
    <property type="molecule type" value="Genomic_DNA"/>
</dbReference>
<accession>A0A5B7DUI6</accession>
<dbReference type="AlphaFoldDB" id="A0A5B7DUI6"/>
<proteinExistence type="predicted"/>
<evidence type="ECO:0000313" key="2">
    <source>
        <dbReference type="Proteomes" id="UP000324222"/>
    </source>
</evidence>
<name>A0A5B7DUI6_PORTR</name>
<evidence type="ECO:0000313" key="1">
    <source>
        <dbReference type="EMBL" id="MPC24709.1"/>
    </source>
</evidence>
<keyword evidence="2" id="KW-1185">Reference proteome</keyword>
<sequence length="171" mass="18911">MYSKIKVIGFGHLHPGSSVLLQLCNGFSSFANNGACGHTRNQDLEGTSYLKAHPLGNRCPERGSPTYTRTMDRIRTRALGDPSDPKARMVPLYHGGPIMGCGCDVTQFRRMTSVTKLNAYAHPCYKRTHEGWCSYYHVNIVRARPNHPAAASLHKATVSAFSCRDFKAHSS</sequence>
<comment type="caution">
    <text evidence="1">The sequence shown here is derived from an EMBL/GenBank/DDBJ whole genome shotgun (WGS) entry which is preliminary data.</text>
</comment>
<protein>
    <submittedName>
        <fullName evidence="1">Uncharacterized protein</fullName>
    </submittedName>
</protein>
<dbReference type="Proteomes" id="UP000324222">
    <property type="component" value="Unassembled WGS sequence"/>
</dbReference>